<evidence type="ECO:0000313" key="4">
    <source>
        <dbReference type="Proteomes" id="UP001241926"/>
    </source>
</evidence>
<feature type="compositionally biased region" description="Polar residues" evidence="1">
    <location>
        <begin position="33"/>
        <end position="52"/>
    </location>
</feature>
<comment type="caution">
    <text evidence="3">The sequence shown here is derived from an EMBL/GenBank/DDBJ whole genome shotgun (WGS) entry which is preliminary data.</text>
</comment>
<dbReference type="Proteomes" id="UP001241926">
    <property type="component" value="Unassembled WGS sequence"/>
</dbReference>
<evidence type="ECO:0000259" key="2">
    <source>
        <dbReference type="Pfam" id="PF13930"/>
    </source>
</evidence>
<keyword evidence="3" id="KW-0540">Nuclease</keyword>
<sequence length="256" mass="27455">SRIQQRSLDRAATVDMSTVVAATVQPEFVLTEASASNTLPGNDNGTSTNPQNRGDCRRGGEGWVEYGDLDSAHGNRATGVEACLDSAYITNHPGTRTQPSQGITPAGYAWARDYVSYLGGKRSGVNACHLLGAQLGGSGTLLANLATCGTDANSYVGKPNQPIPPMDSMNHFEDEVRSLIDSGRVVQYQVIPHYRGERNVPYEFHMSYQAWAKNGQILIADSTTVSNLIYTAKSGWKNLGTAIHSESGHNVPTPTQ</sequence>
<dbReference type="Pfam" id="PF13930">
    <property type="entry name" value="Endonuclea_NS_2"/>
    <property type="match status" value="1"/>
</dbReference>
<dbReference type="InterPro" id="IPR044927">
    <property type="entry name" value="Endonuclea_NS_2"/>
</dbReference>
<feature type="non-terminal residue" evidence="3">
    <location>
        <position position="1"/>
    </location>
</feature>
<dbReference type="RefSeq" id="WP_285437308.1">
    <property type="nucleotide sequence ID" value="NZ_JASJUS010000107.1"/>
</dbReference>
<keyword evidence="3" id="KW-0378">Hydrolase</keyword>
<keyword evidence="3" id="KW-0255">Endonuclease</keyword>
<feature type="domain" description="Type VII secretion system protein EssD-like" evidence="2">
    <location>
        <begin position="62"/>
        <end position="209"/>
    </location>
</feature>
<evidence type="ECO:0000313" key="3">
    <source>
        <dbReference type="EMBL" id="MDL2082247.1"/>
    </source>
</evidence>
<reference evidence="3 4" key="1">
    <citation type="submission" date="2023-05" db="EMBL/GenBank/DDBJ databases">
        <title>Streptomyces fuscus sp. nov., a brown-black pigment producing actinomyces isolated from dry sand of Sea duck farm.</title>
        <authorList>
            <person name="Xie J."/>
            <person name="Shen N."/>
        </authorList>
    </citation>
    <scope>NUCLEOTIDE SEQUENCE [LARGE SCALE GENOMIC DNA]</scope>
    <source>
        <strain evidence="3 4">GXMU-J15</strain>
    </source>
</reference>
<dbReference type="InterPro" id="IPR044929">
    <property type="entry name" value="DNA/RNA_non-sp_Endonuclease_sf"/>
</dbReference>
<accession>A0ABT7JEP9</accession>
<dbReference type="Gene3D" id="3.40.570.10">
    <property type="entry name" value="Extracellular Endonuclease, subunit A"/>
    <property type="match status" value="1"/>
</dbReference>
<name>A0ABT7JEP9_9ACTN</name>
<gene>
    <name evidence="3" type="ORF">QNN03_38190</name>
</gene>
<dbReference type="GO" id="GO:0004519">
    <property type="term" value="F:endonuclease activity"/>
    <property type="evidence" value="ECO:0007669"/>
    <property type="project" value="UniProtKB-KW"/>
</dbReference>
<organism evidence="3 4">
    <name type="scientific">Streptomyces fuscus</name>
    <dbReference type="NCBI Taxonomy" id="3048495"/>
    <lineage>
        <taxon>Bacteria</taxon>
        <taxon>Bacillati</taxon>
        <taxon>Actinomycetota</taxon>
        <taxon>Actinomycetes</taxon>
        <taxon>Kitasatosporales</taxon>
        <taxon>Streptomycetaceae</taxon>
        <taxon>Streptomyces</taxon>
    </lineage>
</organism>
<protein>
    <submittedName>
        <fullName evidence="3">DNA/RNA non-specific endonuclease</fullName>
    </submittedName>
</protein>
<proteinExistence type="predicted"/>
<dbReference type="EMBL" id="JASJUS010000107">
    <property type="protein sequence ID" value="MDL2082247.1"/>
    <property type="molecule type" value="Genomic_DNA"/>
</dbReference>
<feature type="region of interest" description="Disordered" evidence="1">
    <location>
        <begin position="33"/>
        <end position="57"/>
    </location>
</feature>
<keyword evidence="4" id="KW-1185">Reference proteome</keyword>
<evidence type="ECO:0000256" key="1">
    <source>
        <dbReference type="SAM" id="MobiDB-lite"/>
    </source>
</evidence>